<evidence type="ECO:0000256" key="3">
    <source>
        <dbReference type="ARBA" id="ARBA00023235"/>
    </source>
</evidence>
<comment type="function">
    <text evidence="4">PPIases accelerate the folding of proteins. It catalyzes the cis-trans isomerization of proline imidic peptide bonds in oligopeptides.</text>
</comment>
<accession>A0A7S1RP88</accession>
<comment type="catalytic activity">
    <reaction evidence="1 4">
        <text>[protein]-peptidylproline (omega=180) = [protein]-peptidylproline (omega=0)</text>
        <dbReference type="Rhea" id="RHEA:16237"/>
        <dbReference type="Rhea" id="RHEA-COMP:10747"/>
        <dbReference type="Rhea" id="RHEA-COMP:10748"/>
        <dbReference type="ChEBI" id="CHEBI:83833"/>
        <dbReference type="ChEBI" id="CHEBI:83834"/>
        <dbReference type="EC" id="5.2.1.8"/>
    </reaction>
</comment>
<dbReference type="EC" id="5.2.1.8" evidence="4"/>
<protein>
    <recommendedName>
        <fullName evidence="4">Peptidyl-prolyl cis-trans isomerase</fullName>
        <shortName evidence="4">PPIase</shortName>
        <ecNumber evidence="4">5.2.1.8</ecNumber>
    </recommendedName>
</protein>
<organism evidence="7">
    <name type="scientific">Alexandrium catenella</name>
    <name type="common">Red tide dinoflagellate</name>
    <name type="synonym">Gonyaulax catenella</name>
    <dbReference type="NCBI Taxonomy" id="2925"/>
    <lineage>
        <taxon>Eukaryota</taxon>
        <taxon>Sar</taxon>
        <taxon>Alveolata</taxon>
        <taxon>Dinophyceae</taxon>
        <taxon>Gonyaulacales</taxon>
        <taxon>Pyrocystaceae</taxon>
        <taxon>Alexandrium</taxon>
    </lineage>
</organism>
<proteinExistence type="inferred from homology"/>
<dbReference type="InterPro" id="IPR029000">
    <property type="entry name" value="Cyclophilin-like_dom_sf"/>
</dbReference>
<dbReference type="PROSITE" id="PS00170">
    <property type="entry name" value="CSA_PPIASE_1"/>
    <property type="match status" value="1"/>
</dbReference>
<gene>
    <name evidence="7" type="ORF">ACAT0790_LOCUS48500</name>
</gene>
<dbReference type="PANTHER" id="PTHR11071">
    <property type="entry name" value="PEPTIDYL-PROLYL CIS-TRANS ISOMERASE"/>
    <property type="match status" value="1"/>
</dbReference>
<sequence length="264" mass="27822">MLQPLGAAPVLPWAALGVGIAMASGARPEVFLEIAINGTVAGRIVIELFADVVPKTAENFRCLCTGERGRGRSGKALTYMGSAFHRIIPGFMCQGGDFTTGDGRGGESIYGGKFPDENFRLRHSGMGCLSMANSGPNTNGSQFFMCTGDTPHLNGKHVVFGKVVAGMEVLMAMERCGSGSGTTSKKVTIRSCGEESSMGAQSAEKGDGEKKSSKEKKGKDSKKKKKKAKKDKKDKKKQKKGKKKKKKDSSSSSSASSESSSSSS</sequence>
<dbReference type="AlphaFoldDB" id="A0A7S1RP88"/>
<feature type="chain" id="PRO_5031596849" description="Peptidyl-prolyl cis-trans isomerase" evidence="4">
    <location>
        <begin position="26"/>
        <end position="264"/>
    </location>
</feature>
<dbReference type="GO" id="GO:0005737">
    <property type="term" value="C:cytoplasm"/>
    <property type="evidence" value="ECO:0007669"/>
    <property type="project" value="TreeGrafter"/>
</dbReference>
<dbReference type="GO" id="GO:0003755">
    <property type="term" value="F:peptidyl-prolyl cis-trans isomerase activity"/>
    <property type="evidence" value="ECO:0007669"/>
    <property type="project" value="UniProtKB-UniRule"/>
</dbReference>
<keyword evidence="2 4" id="KW-0697">Rotamase</keyword>
<feature type="domain" description="PPIase cyclophilin-type" evidence="6">
    <location>
        <begin position="31"/>
        <end position="194"/>
    </location>
</feature>
<evidence type="ECO:0000256" key="4">
    <source>
        <dbReference type="RuleBase" id="RU363019"/>
    </source>
</evidence>
<feature type="compositionally biased region" description="Basic and acidic residues" evidence="5">
    <location>
        <begin position="204"/>
        <end position="218"/>
    </location>
</feature>
<dbReference type="PROSITE" id="PS50072">
    <property type="entry name" value="CSA_PPIASE_2"/>
    <property type="match status" value="1"/>
</dbReference>
<feature type="signal peptide" evidence="4">
    <location>
        <begin position="1"/>
        <end position="25"/>
    </location>
</feature>
<dbReference type="FunFam" id="2.40.100.10:FF:000022">
    <property type="entry name" value="Peptidyl-prolyl cis-trans isomerase CYP95"/>
    <property type="match status" value="1"/>
</dbReference>
<evidence type="ECO:0000313" key="7">
    <source>
        <dbReference type="EMBL" id="CAD9171731.1"/>
    </source>
</evidence>
<dbReference type="Pfam" id="PF00160">
    <property type="entry name" value="Pro_isomerase"/>
    <property type="match status" value="1"/>
</dbReference>
<dbReference type="EMBL" id="HBGE01081272">
    <property type="protein sequence ID" value="CAD9171731.1"/>
    <property type="molecule type" value="Transcribed_RNA"/>
</dbReference>
<dbReference type="GO" id="GO:0006457">
    <property type="term" value="P:protein folding"/>
    <property type="evidence" value="ECO:0007669"/>
    <property type="project" value="InterPro"/>
</dbReference>
<feature type="compositionally biased region" description="Basic residues" evidence="5">
    <location>
        <begin position="219"/>
        <end position="247"/>
    </location>
</feature>
<keyword evidence="4" id="KW-0732">Signal</keyword>
<name>A0A7S1RP88_ALECA</name>
<feature type="region of interest" description="Disordered" evidence="5">
    <location>
        <begin position="176"/>
        <end position="264"/>
    </location>
</feature>
<dbReference type="PANTHER" id="PTHR11071:SF561">
    <property type="entry name" value="PEPTIDYL-PROLYL CIS-TRANS ISOMERASE D-RELATED"/>
    <property type="match status" value="1"/>
</dbReference>
<evidence type="ECO:0000256" key="1">
    <source>
        <dbReference type="ARBA" id="ARBA00000971"/>
    </source>
</evidence>
<reference evidence="7" key="1">
    <citation type="submission" date="2021-01" db="EMBL/GenBank/DDBJ databases">
        <authorList>
            <person name="Corre E."/>
            <person name="Pelletier E."/>
            <person name="Niang G."/>
            <person name="Scheremetjew M."/>
            <person name="Finn R."/>
            <person name="Kale V."/>
            <person name="Holt S."/>
            <person name="Cochrane G."/>
            <person name="Meng A."/>
            <person name="Brown T."/>
            <person name="Cohen L."/>
        </authorList>
    </citation>
    <scope>NUCLEOTIDE SEQUENCE</scope>
    <source>
        <strain evidence="7">OF101</strain>
    </source>
</reference>
<dbReference type="GO" id="GO:0016018">
    <property type="term" value="F:cyclosporin A binding"/>
    <property type="evidence" value="ECO:0007669"/>
    <property type="project" value="TreeGrafter"/>
</dbReference>
<feature type="compositionally biased region" description="Low complexity" evidence="5">
    <location>
        <begin position="250"/>
        <end position="264"/>
    </location>
</feature>
<dbReference type="SUPFAM" id="SSF50891">
    <property type="entry name" value="Cyclophilin-like"/>
    <property type="match status" value="1"/>
</dbReference>
<keyword evidence="3 4" id="KW-0413">Isomerase</keyword>
<dbReference type="InterPro" id="IPR020892">
    <property type="entry name" value="Cyclophilin-type_PPIase_CS"/>
</dbReference>
<evidence type="ECO:0000256" key="5">
    <source>
        <dbReference type="SAM" id="MobiDB-lite"/>
    </source>
</evidence>
<evidence type="ECO:0000256" key="2">
    <source>
        <dbReference type="ARBA" id="ARBA00023110"/>
    </source>
</evidence>
<evidence type="ECO:0000259" key="6">
    <source>
        <dbReference type="PROSITE" id="PS50072"/>
    </source>
</evidence>
<dbReference type="PRINTS" id="PR00153">
    <property type="entry name" value="CSAPPISMRASE"/>
</dbReference>
<dbReference type="Gene3D" id="2.40.100.10">
    <property type="entry name" value="Cyclophilin-like"/>
    <property type="match status" value="1"/>
</dbReference>
<comment type="similarity">
    <text evidence="4">Belongs to the cyclophilin-type PPIase family.</text>
</comment>
<dbReference type="InterPro" id="IPR002130">
    <property type="entry name" value="Cyclophilin-type_PPIase_dom"/>
</dbReference>